<gene>
    <name evidence="4" type="ORF">NZ698_09175</name>
</gene>
<dbReference type="InterPro" id="IPR035897">
    <property type="entry name" value="Toll_tir_struct_dom_sf"/>
</dbReference>
<evidence type="ECO:0000313" key="5">
    <source>
        <dbReference type="Proteomes" id="UP001208649"/>
    </source>
</evidence>
<feature type="domain" description="TIR" evidence="3">
    <location>
        <begin position="879"/>
        <end position="1022"/>
    </location>
</feature>
<sequence length="1041" mass="121496">MISSNKFSAGQRIETAIFEKEKFLSLSNCDLSDDSPELSLLKECSFLESLDLSNDGEINRNSFTAIPKNLPASLKSLTMRNCGIRKIENLNHLKNLQFLNVSDNEILEIENLDKLLDLTCLYLHNNLIERIENLDHLEKLVDISLYGNRLKDIDPEYLKGNSIEFLREYLIIQKYSWKIKIDIENQDKTGILDLSNCNLEAIPVEISEMIWLTELYLFDNNISKIEHLEKLTNLKVLKLATNKISKIENLDSLINLTYLSLRYNAIQEITGLEKLTKLTRLNLSHNDIRSIQKLLPFIKKKKPLRISLEASYDSNEKGIILFNNPIAEPPKEKILEGNPSIIQFFNESRRYGRQTLDILKIILVGNSNVGKSDLSRFLRKKNISEKHNSTQVLDIQPWNVDLNVNGEKRKVNIYIYDFGGQDYYHDAHRMYFSEDTAYIVLWDVESNQFSEKTENFEEFDVDSDIKTNSYIIYDDYPLSYWLESIKFNLEGIKNETEKINTEAEKDIAKSLVPVFVLQNKIDLGKGCINQEKLSDQFKNIWGFYGISLLEKKRTKILEEVIVDFIESHKIVGRELIKYEYSVFEYFMKNNEPLKIMNLPEFMAKCIEIIDDNTIPFDVDKARTIAKMLNNTGLIYFDKHSDTIYSNVLEFNKLIKDVMFAAKKGNDKGLFKLNDLKKQSQIKFSEQIIDLLCRNNSIIELDADEFVAPQFLPTQPDQNISFFLNAFKNNNVRYLYPAYFHKSILLNLFAKYISKNDESNSANKLKYFPFWRNGIIIRKTIDEVEQTVLVEFKKTPDEGVINIKTINPFSKNSLEHEIEGVIDELNKGWTVEKEISVDSENFFNLNQLKEDAANGVYQFANNKKKFSINDFKHLADFDDLPARIFISYSSKNTDFIHRFITHLEVLKSNNFIDYWYDRKIEPGTRWDDTIKDEMSKADIFIFMLSPDFLANKYIFDFELPQAIKQFDNGISSLFFVELQPCGWQRTEIRNYQQTVNKDGSNKDVEIILDPKNDAVWNKIINQLEDTIQNMKRKKEVEIVENI</sequence>
<dbReference type="InterPro" id="IPR000157">
    <property type="entry name" value="TIR_dom"/>
</dbReference>
<dbReference type="Proteomes" id="UP001208649">
    <property type="component" value="Unassembled WGS sequence"/>
</dbReference>
<dbReference type="SUPFAM" id="SSF52058">
    <property type="entry name" value="L domain-like"/>
    <property type="match status" value="1"/>
</dbReference>
<name>A0ABT2W575_9FLAO</name>
<organism evidence="4 5">
    <name type="scientific">Chryseobacterium edaphi</name>
    <dbReference type="NCBI Taxonomy" id="2976532"/>
    <lineage>
        <taxon>Bacteria</taxon>
        <taxon>Pseudomonadati</taxon>
        <taxon>Bacteroidota</taxon>
        <taxon>Flavobacteriia</taxon>
        <taxon>Flavobacteriales</taxon>
        <taxon>Weeksellaceae</taxon>
        <taxon>Chryseobacterium group</taxon>
        <taxon>Chryseobacterium</taxon>
    </lineage>
</organism>
<accession>A0ABT2W575</accession>
<dbReference type="Pfam" id="PF13676">
    <property type="entry name" value="TIR_2"/>
    <property type="match status" value="1"/>
</dbReference>
<dbReference type="PROSITE" id="PS50104">
    <property type="entry name" value="TIR"/>
    <property type="match status" value="1"/>
</dbReference>
<dbReference type="Gene3D" id="3.40.50.300">
    <property type="entry name" value="P-loop containing nucleotide triphosphate hydrolases"/>
    <property type="match status" value="1"/>
</dbReference>
<dbReference type="EMBL" id="JAOTEM010000002">
    <property type="protein sequence ID" value="MCU7617368.1"/>
    <property type="molecule type" value="Genomic_DNA"/>
</dbReference>
<evidence type="ECO:0000256" key="2">
    <source>
        <dbReference type="ARBA" id="ARBA00022737"/>
    </source>
</evidence>
<dbReference type="InterPro" id="IPR003591">
    <property type="entry name" value="Leu-rich_rpt_typical-subtyp"/>
</dbReference>
<proteinExistence type="predicted"/>
<dbReference type="Gene3D" id="3.40.50.10140">
    <property type="entry name" value="Toll/interleukin-1 receptor homology (TIR) domain"/>
    <property type="match status" value="1"/>
</dbReference>
<dbReference type="PROSITE" id="PS51419">
    <property type="entry name" value="RAB"/>
    <property type="match status" value="1"/>
</dbReference>
<dbReference type="SMART" id="SM00255">
    <property type="entry name" value="TIR"/>
    <property type="match status" value="1"/>
</dbReference>
<dbReference type="InterPro" id="IPR027417">
    <property type="entry name" value="P-loop_NTPase"/>
</dbReference>
<evidence type="ECO:0000256" key="1">
    <source>
        <dbReference type="ARBA" id="ARBA00022614"/>
    </source>
</evidence>
<dbReference type="SUPFAM" id="SSF52200">
    <property type="entry name" value="Toll/Interleukin receptor TIR domain"/>
    <property type="match status" value="1"/>
</dbReference>
<dbReference type="RefSeq" id="WP_263002815.1">
    <property type="nucleotide sequence ID" value="NZ_JAOTEM010000002.1"/>
</dbReference>
<dbReference type="InterPro" id="IPR025875">
    <property type="entry name" value="Leu-rich_rpt_4"/>
</dbReference>
<evidence type="ECO:0000259" key="3">
    <source>
        <dbReference type="PROSITE" id="PS50104"/>
    </source>
</evidence>
<keyword evidence="2" id="KW-0677">Repeat</keyword>
<dbReference type="InterPro" id="IPR050836">
    <property type="entry name" value="SDS22/Internalin_LRR"/>
</dbReference>
<protein>
    <submittedName>
        <fullName evidence="4">Leucine-rich repeat domain-containing protein</fullName>
    </submittedName>
</protein>
<dbReference type="InterPro" id="IPR001611">
    <property type="entry name" value="Leu-rich_rpt"/>
</dbReference>
<dbReference type="SUPFAM" id="SSF52540">
    <property type="entry name" value="P-loop containing nucleoside triphosphate hydrolases"/>
    <property type="match status" value="1"/>
</dbReference>
<dbReference type="PANTHER" id="PTHR46652:SF3">
    <property type="entry name" value="LEUCINE-RICH REPEAT-CONTAINING PROTEIN 9"/>
    <property type="match status" value="1"/>
</dbReference>
<dbReference type="SMART" id="SM00365">
    <property type="entry name" value="LRR_SD22"/>
    <property type="match status" value="8"/>
</dbReference>
<reference evidence="5" key="1">
    <citation type="submission" date="2023-07" db="EMBL/GenBank/DDBJ databases">
        <title>Chryseobacterium sp. strain PBS4-4 Genome sequencing and assembly.</title>
        <authorList>
            <person name="Jung Y."/>
        </authorList>
    </citation>
    <scope>NUCLEOTIDE SEQUENCE [LARGE SCALE GENOMIC DNA]</scope>
    <source>
        <strain evidence="5">PBS4-4</strain>
    </source>
</reference>
<dbReference type="InterPro" id="IPR032675">
    <property type="entry name" value="LRR_dom_sf"/>
</dbReference>
<dbReference type="Pfam" id="PF12799">
    <property type="entry name" value="LRR_4"/>
    <property type="match status" value="2"/>
</dbReference>
<dbReference type="PANTHER" id="PTHR46652">
    <property type="entry name" value="LEUCINE-RICH REPEAT AND IQ DOMAIN-CONTAINING PROTEIN 1-RELATED"/>
    <property type="match status" value="1"/>
</dbReference>
<evidence type="ECO:0000313" key="4">
    <source>
        <dbReference type="EMBL" id="MCU7617368.1"/>
    </source>
</evidence>
<keyword evidence="1" id="KW-0433">Leucine-rich repeat</keyword>
<keyword evidence="5" id="KW-1185">Reference proteome</keyword>
<dbReference type="Gene3D" id="3.80.10.10">
    <property type="entry name" value="Ribonuclease Inhibitor"/>
    <property type="match status" value="2"/>
</dbReference>
<dbReference type="Pfam" id="PF08477">
    <property type="entry name" value="Roc"/>
    <property type="match status" value="1"/>
</dbReference>
<dbReference type="SMART" id="SM00369">
    <property type="entry name" value="LRR_TYP"/>
    <property type="match status" value="5"/>
</dbReference>
<dbReference type="PROSITE" id="PS51450">
    <property type="entry name" value="LRR"/>
    <property type="match status" value="7"/>
</dbReference>
<comment type="caution">
    <text evidence="4">The sequence shown here is derived from an EMBL/GenBank/DDBJ whole genome shotgun (WGS) entry which is preliminary data.</text>
</comment>